<dbReference type="PROSITE" id="PS50110">
    <property type="entry name" value="RESPONSE_REGULATORY"/>
    <property type="match status" value="1"/>
</dbReference>
<evidence type="ECO:0000259" key="13">
    <source>
        <dbReference type="PROSITE" id="PS50110"/>
    </source>
</evidence>
<reference evidence="14 15" key="1">
    <citation type="submission" date="2018-12" db="EMBL/GenBank/DDBJ databases">
        <authorList>
            <consortium name="Pathogen Informatics"/>
        </authorList>
    </citation>
    <scope>NUCLEOTIDE SEQUENCE [LARGE SCALE GENOMIC DNA]</scope>
    <source>
        <strain evidence="14 15">NCTC13071</strain>
    </source>
</reference>
<dbReference type="GO" id="GO:0003700">
    <property type="term" value="F:DNA-binding transcription factor activity"/>
    <property type="evidence" value="ECO:0007669"/>
    <property type="project" value="InterPro"/>
</dbReference>
<dbReference type="Pfam" id="PF12833">
    <property type="entry name" value="HTH_18"/>
    <property type="match status" value="1"/>
</dbReference>
<dbReference type="SUPFAM" id="SSF63829">
    <property type="entry name" value="Calcium-dependent phosphotriesterase"/>
    <property type="match status" value="3"/>
</dbReference>
<dbReference type="Gene3D" id="2.130.10.10">
    <property type="entry name" value="YVTN repeat-like/Quinoprotein amine dehydrogenase"/>
    <property type="match status" value="2"/>
</dbReference>
<keyword evidence="6" id="KW-0805">Transcription regulation</keyword>
<feature type="domain" description="HTH araC/xylS-type" evidence="11">
    <location>
        <begin position="1234"/>
        <end position="1332"/>
    </location>
</feature>
<dbReference type="SMART" id="SM00387">
    <property type="entry name" value="HATPase_c"/>
    <property type="match status" value="1"/>
</dbReference>
<dbReference type="KEGG" id="poc:NCTC13071_01019"/>
<evidence type="ECO:0000256" key="6">
    <source>
        <dbReference type="ARBA" id="ARBA00023015"/>
    </source>
</evidence>
<dbReference type="Gene3D" id="3.30.565.10">
    <property type="entry name" value="Histidine kinase-like ATPase, C-terminal domain"/>
    <property type="match status" value="1"/>
</dbReference>
<dbReference type="SMART" id="SM00342">
    <property type="entry name" value="HTH_ARAC"/>
    <property type="match status" value="1"/>
</dbReference>
<evidence type="ECO:0000256" key="1">
    <source>
        <dbReference type="ARBA" id="ARBA00000085"/>
    </source>
</evidence>
<feature type="chain" id="PRO_5018792901" description="histidine kinase" evidence="10">
    <location>
        <begin position="22"/>
        <end position="1340"/>
    </location>
</feature>
<dbReference type="InterPro" id="IPR011123">
    <property type="entry name" value="Y_Y_Y"/>
</dbReference>
<comment type="catalytic activity">
    <reaction evidence="1">
        <text>ATP + protein L-histidine = ADP + protein N-phospho-L-histidine.</text>
        <dbReference type="EC" id="2.7.13.3"/>
    </reaction>
</comment>
<dbReference type="Gene3D" id="3.40.50.2300">
    <property type="match status" value="1"/>
</dbReference>
<dbReference type="InterPro" id="IPR013783">
    <property type="entry name" value="Ig-like_fold"/>
</dbReference>
<keyword evidence="3 8" id="KW-0597">Phosphoprotein</keyword>
<dbReference type="GeneID" id="85011883"/>
<evidence type="ECO:0000256" key="10">
    <source>
        <dbReference type="SAM" id="SignalP"/>
    </source>
</evidence>
<dbReference type="GO" id="GO:0043565">
    <property type="term" value="F:sequence-specific DNA binding"/>
    <property type="evidence" value="ECO:0007669"/>
    <property type="project" value="InterPro"/>
</dbReference>
<dbReference type="EMBL" id="LR134384">
    <property type="protein sequence ID" value="VEH15033.1"/>
    <property type="molecule type" value="Genomic_DNA"/>
</dbReference>
<feature type="domain" description="Histidine kinase" evidence="12">
    <location>
        <begin position="829"/>
        <end position="1047"/>
    </location>
</feature>
<dbReference type="InterPro" id="IPR003594">
    <property type="entry name" value="HATPase_dom"/>
</dbReference>
<dbReference type="InterPro" id="IPR005467">
    <property type="entry name" value="His_kinase_dom"/>
</dbReference>
<gene>
    <name evidence="14" type="primary">evgS_3</name>
    <name evidence="14" type="ORF">NCTC13071_01019</name>
</gene>
<evidence type="ECO:0000256" key="2">
    <source>
        <dbReference type="ARBA" id="ARBA00012438"/>
    </source>
</evidence>
<dbReference type="Proteomes" id="UP000274578">
    <property type="component" value="Chromosome 1"/>
</dbReference>
<organism evidence="14 15">
    <name type="scientific">Segatella oris</name>
    <dbReference type="NCBI Taxonomy" id="28135"/>
    <lineage>
        <taxon>Bacteria</taxon>
        <taxon>Pseudomonadati</taxon>
        <taxon>Bacteroidota</taxon>
        <taxon>Bacteroidia</taxon>
        <taxon>Bacteroidales</taxon>
        <taxon>Prevotellaceae</taxon>
        <taxon>Segatella</taxon>
    </lineage>
</organism>
<dbReference type="PANTHER" id="PTHR43547">
    <property type="entry name" value="TWO-COMPONENT HISTIDINE KINASE"/>
    <property type="match status" value="1"/>
</dbReference>
<evidence type="ECO:0000256" key="4">
    <source>
        <dbReference type="ARBA" id="ARBA00022679"/>
    </source>
</evidence>
<proteinExistence type="predicted"/>
<dbReference type="SUPFAM" id="SSF46689">
    <property type="entry name" value="Homeodomain-like"/>
    <property type="match status" value="1"/>
</dbReference>
<dbReference type="Gene3D" id="2.60.40.10">
    <property type="entry name" value="Immunoglobulins"/>
    <property type="match status" value="1"/>
</dbReference>
<dbReference type="PRINTS" id="PR00344">
    <property type="entry name" value="BCTRLSENSOR"/>
</dbReference>
<dbReference type="SUPFAM" id="SSF47384">
    <property type="entry name" value="Homodimeric domain of signal transducing histidine kinase"/>
    <property type="match status" value="1"/>
</dbReference>
<keyword evidence="10" id="KW-0732">Signal</keyword>
<dbReference type="InterPro" id="IPR036097">
    <property type="entry name" value="HisK_dim/P_sf"/>
</dbReference>
<dbReference type="PROSITE" id="PS50109">
    <property type="entry name" value="HIS_KIN"/>
    <property type="match status" value="1"/>
</dbReference>
<dbReference type="Gene3D" id="1.10.10.60">
    <property type="entry name" value="Homeodomain-like"/>
    <property type="match status" value="2"/>
</dbReference>
<sequence>MMKRTILFTLLVSCFWTHALAQRFMVKSLDVTNGLSSDYVMQMAMDKYGFIWVATEEGLNRFDGSRFFSYYHVKDRNSITANELNCLLDDPQENKMWIGTQREGLNVFDYDRDEFSCYQHRANDPHSLITNDITSLSLAKDNNLWLTTYWAGLEYFDRKRERFHHFNQKTVRGLVSNQMWTAFDAGNGMVYVGHVYDGLSVIDVKSRAAYNYRHDDRNPQSISGNEVHCVFRSANGLIWVGTNKGLDLFDPLQGKFHHVADPRGTTRPVFQIKQMSDGRLWLATELGGVVIVDIRQSLGQSFGNFKFDYISEGEGNGHLGGSSVRCMLEDSYHNVWLGLYGAGIDFISREQPLFKLVTYGQVDPVYHLSTKSVMGLAVDHHGLLWAGTDGDGLNLFDKDMARVAAPIELPGRSIQTIHCDSRGNIWIGAFSDNAYVKSSGGSMRKVFDEMQDVRCFFEDGMHMWIGTSKGLYVVDINTQKVIKHYNLKNNLVRSVVKDRLGRMWIGTFGSGLLVYDSRMRLIRQLTKPKGFPSNTVNAVIADRRGCIWCATGEGLVSFPKGDVRAFTTYAAASRLNNLHIRAVAEDEQGNLWVSTNKGISCMKRGKDYFVNYDYRDNVAMGNYNPGSVAVSASGMLYFGSTKGLTCFNPRNVLVRRQAPEVFVTAVDIPYDATFMKDSTLNLIGKQEVSLQSDENTFTVHFNVRNYALLGRIEYGYRLVGLQSEWQITEDNNITFSDLPYGSYRLEVKCRLHNQEWGQQLTSLELTVNPPLWLTWWAKLVYAMLALILLFLGFRFYMRKMRLEYLLAAEKKKHEHEQELNDERLRFFTNITHELRTPLTLIIGPLEDFARNSELSDGMRHKLQVIGNSAHRLQKLIGQILEFRKTETDNRRLCVVRDDIVRTVHEVELKYEELNRKNAVKIRFEAHDNSILVYHDKEVVNIIVDNLVSNAIKYTDQGRITVSVDRVETEGKKYVEIGVHDTGHGISKAALPRIFDRFYQENGAHQASGTGIGLALVKNLVALHEAEILVDSEVDKGSSFIVRLQEDEVYPNALHGEVQKAPLSDVEPKEVAQHDGREILLVVEDNPDIRTYIADVFANDFDVRQAADGQEGLQMALEIIPDMIISDVMMPNMDGNELCRKVKENVRTSHVPIILLTAKDGNEAKEEGYESGADSYLTKPFSSSLLRTRVHNLVEQRQRLLAVFRAKPVAGTDSLQQKHELLMQAMGEKDRAFLDRLNRLLDEHIGDDLDISLLTDALNMSTSTLYRKMKGLTGIGTNEYIRHYRMEYAERLLLNENCSVSDAAFRVGMNSVSYFRKSFKEVFGDYPTAYLKKIKKAPPLS</sequence>
<dbReference type="GO" id="GO:0000155">
    <property type="term" value="F:phosphorelay sensor kinase activity"/>
    <property type="evidence" value="ECO:0007669"/>
    <property type="project" value="InterPro"/>
</dbReference>
<feature type="modified residue" description="4-aspartylphosphate" evidence="8">
    <location>
        <position position="1126"/>
    </location>
</feature>
<dbReference type="Gene3D" id="1.10.287.130">
    <property type="match status" value="1"/>
</dbReference>
<dbReference type="InterPro" id="IPR001789">
    <property type="entry name" value="Sig_transdc_resp-reg_receiver"/>
</dbReference>
<evidence type="ECO:0000256" key="7">
    <source>
        <dbReference type="ARBA" id="ARBA00023163"/>
    </source>
</evidence>
<dbReference type="InterPro" id="IPR003661">
    <property type="entry name" value="HisK_dim/P_dom"/>
</dbReference>
<dbReference type="Pfam" id="PF02518">
    <property type="entry name" value="HATPase_c"/>
    <property type="match status" value="1"/>
</dbReference>
<keyword evidence="7" id="KW-0804">Transcription</keyword>
<dbReference type="RefSeq" id="WP_018919824.1">
    <property type="nucleotide sequence ID" value="NZ_LR134384.1"/>
</dbReference>
<dbReference type="SUPFAM" id="SSF55874">
    <property type="entry name" value="ATPase domain of HSP90 chaperone/DNA topoisomerase II/histidine kinase"/>
    <property type="match status" value="1"/>
</dbReference>
<dbReference type="PANTHER" id="PTHR43547:SF2">
    <property type="entry name" value="HYBRID SIGNAL TRANSDUCTION HISTIDINE KINASE C"/>
    <property type="match status" value="1"/>
</dbReference>
<name>A0A3S4TE86_9BACT</name>
<protein>
    <recommendedName>
        <fullName evidence="2">histidine kinase</fullName>
        <ecNumber evidence="2">2.7.13.3</ecNumber>
    </recommendedName>
</protein>
<dbReference type="SMART" id="SM00448">
    <property type="entry name" value="REC"/>
    <property type="match status" value="1"/>
</dbReference>
<dbReference type="FunFam" id="3.30.565.10:FF:000006">
    <property type="entry name" value="Sensor histidine kinase WalK"/>
    <property type="match status" value="1"/>
</dbReference>
<keyword evidence="9" id="KW-0472">Membrane</keyword>
<evidence type="ECO:0000256" key="3">
    <source>
        <dbReference type="ARBA" id="ARBA00022553"/>
    </source>
</evidence>
<dbReference type="SUPFAM" id="SSF52172">
    <property type="entry name" value="CheY-like"/>
    <property type="match status" value="1"/>
</dbReference>
<dbReference type="InterPro" id="IPR018060">
    <property type="entry name" value="HTH_AraC"/>
</dbReference>
<feature type="transmembrane region" description="Helical" evidence="9">
    <location>
        <begin position="775"/>
        <end position="796"/>
    </location>
</feature>
<dbReference type="InterPro" id="IPR036890">
    <property type="entry name" value="HATPase_C_sf"/>
</dbReference>
<keyword evidence="5" id="KW-0418">Kinase</keyword>
<dbReference type="InterPro" id="IPR015943">
    <property type="entry name" value="WD40/YVTN_repeat-like_dom_sf"/>
</dbReference>
<evidence type="ECO:0000256" key="9">
    <source>
        <dbReference type="SAM" id="Phobius"/>
    </source>
</evidence>
<dbReference type="CDD" id="cd00082">
    <property type="entry name" value="HisKA"/>
    <property type="match status" value="1"/>
</dbReference>
<dbReference type="InterPro" id="IPR004358">
    <property type="entry name" value="Sig_transdc_His_kin-like_C"/>
</dbReference>
<dbReference type="Pfam" id="PF00512">
    <property type="entry name" value="HisKA"/>
    <property type="match status" value="1"/>
</dbReference>
<evidence type="ECO:0000256" key="8">
    <source>
        <dbReference type="PROSITE-ProRule" id="PRU00169"/>
    </source>
</evidence>
<dbReference type="Pfam" id="PF07494">
    <property type="entry name" value="Reg_prop"/>
    <property type="match status" value="5"/>
</dbReference>
<keyword evidence="9" id="KW-0812">Transmembrane</keyword>
<keyword evidence="9" id="KW-1133">Transmembrane helix</keyword>
<evidence type="ECO:0000259" key="12">
    <source>
        <dbReference type="PROSITE" id="PS50109"/>
    </source>
</evidence>
<dbReference type="InterPro" id="IPR011006">
    <property type="entry name" value="CheY-like_superfamily"/>
</dbReference>
<evidence type="ECO:0000256" key="5">
    <source>
        <dbReference type="ARBA" id="ARBA00022777"/>
    </source>
</evidence>
<dbReference type="EC" id="2.7.13.3" evidence="2"/>
<dbReference type="Pfam" id="PF00072">
    <property type="entry name" value="Response_reg"/>
    <property type="match status" value="1"/>
</dbReference>
<evidence type="ECO:0000313" key="15">
    <source>
        <dbReference type="Proteomes" id="UP000274578"/>
    </source>
</evidence>
<evidence type="ECO:0000313" key="14">
    <source>
        <dbReference type="EMBL" id="VEH15033.1"/>
    </source>
</evidence>
<evidence type="ECO:0000259" key="11">
    <source>
        <dbReference type="PROSITE" id="PS01124"/>
    </source>
</evidence>
<keyword evidence="4 14" id="KW-0808">Transferase</keyword>
<feature type="domain" description="Response regulatory" evidence="13">
    <location>
        <begin position="1078"/>
        <end position="1193"/>
    </location>
</feature>
<accession>A0A3S4TE86</accession>
<dbReference type="SMART" id="SM00388">
    <property type="entry name" value="HisKA"/>
    <property type="match status" value="1"/>
</dbReference>
<dbReference type="CDD" id="cd17574">
    <property type="entry name" value="REC_OmpR"/>
    <property type="match status" value="1"/>
</dbReference>
<dbReference type="InterPro" id="IPR009057">
    <property type="entry name" value="Homeodomain-like_sf"/>
</dbReference>
<dbReference type="PROSITE" id="PS01124">
    <property type="entry name" value="HTH_ARAC_FAMILY_2"/>
    <property type="match status" value="1"/>
</dbReference>
<dbReference type="FunFam" id="1.10.287.130:FF:000045">
    <property type="entry name" value="Two-component system sensor histidine kinase/response regulator"/>
    <property type="match status" value="1"/>
</dbReference>
<dbReference type="InterPro" id="IPR011110">
    <property type="entry name" value="Reg_prop"/>
</dbReference>
<feature type="signal peptide" evidence="10">
    <location>
        <begin position="1"/>
        <end position="21"/>
    </location>
</feature>
<dbReference type="Pfam" id="PF07495">
    <property type="entry name" value="Y_Y_Y"/>
    <property type="match status" value="1"/>
</dbReference>